<accession>A0A9P5BE02</accession>
<name>A0A9P5BE02_9HYPO</name>
<evidence type="ECO:0000256" key="3">
    <source>
        <dbReference type="ARBA" id="ARBA00023163"/>
    </source>
</evidence>
<dbReference type="SMART" id="SM00066">
    <property type="entry name" value="GAL4"/>
    <property type="match status" value="1"/>
</dbReference>
<dbReference type="PANTHER" id="PTHR47424:SF6">
    <property type="entry name" value="PROLINE UTILIZATION TRANS-ACTIVATOR"/>
    <property type="match status" value="1"/>
</dbReference>
<keyword evidence="4" id="KW-0539">Nucleus</keyword>
<keyword evidence="3" id="KW-0804">Transcription</keyword>
<proteinExistence type="predicted"/>
<keyword evidence="8" id="KW-1185">Reference proteome</keyword>
<dbReference type="SMART" id="SM00906">
    <property type="entry name" value="Fungal_trans"/>
    <property type="match status" value="1"/>
</dbReference>
<protein>
    <submittedName>
        <fullName evidence="7">Transcriptional regulatory</fullName>
    </submittedName>
</protein>
<dbReference type="GO" id="GO:0008270">
    <property type="term" value="F:zinc ion binding"/>
    <property type="evidence" value="ECO:0007669"/>
    <property type="project" value="InterPro"/>
</dbReference>
<dbReference type="Gene3D" id="4.10.240.10">
    <property type="entry name" value="Zn(2)-C6 fungal-type DNA-binding domain"/>
    <property type="match status" value="1"/>
</dbReference>
<dbReference type="AlphaFoldDB" id="A0A9P5BE02"/>
<dbReference type="Proteomes" id="UP000737391">
    <property type="component" value="Unassembled WGS sequence"/>
</dbReference>
<dbReference type="PROSITE" id="PS50048">
    <property type="entry name" value="ZN2_CY6_FUNGAL_2"/>
    <property type="match status" value="1"/>
</dbReference>
<evidence type="ECO:0000259" key="6">
    <source>
        <dbReference type="PROSITE" id="PS50048"/>
    </source>
</evidence>
<gene>
    <name evidence="7" type="ORF">FAGAP_3324</name>
</gene>
<dbReference type="SUPFAM" id="SSF57701">
    <property type="entry name" value="Zn2/Cys6 DNA-binding domain"/>
    <property type="match status" value="1"/>
</dbReference>
<dbReference type="InterPro" id="IPR007219">
    <property type="entry name" value="XnlR_reg_dom"/>
</dbReference>
<dbReference type="CDD" id="cd00067">
    <property type="entry name" value="GAL4"/>
    <property type="match status" value="1"/>
</dbReference>
<reference evidence="7" key="1">
    <citation type="submission" date="2020-01" db="EMBL/GenBank/DDBJ databases">
        <title>Identification and distribution of gene clusters putatively required for synthesis of sphingolipid metabolism inhibitors in phylogenetically diverse species of the filamentous fungus Fusarium.</title>
        <authorList>
            <person name="Kim H.-S."/>
            <person name="Busman M."/>
            <person name="Brown D.W."/>
            <person name="Divon H."/>
            <person name="Uhlig S."/>
            <person name="Proctor R.H."/>
        </authorList>
    </citation>
    <scope>NUCLEOTIDE SEQUENCE</scope>
    <source>
        <strain evidence="7">NRRL 31653</strain>
    </source>
</reference>
<dbReference type="InterPro" id="IPR001138">
    <property type="entry name" value="Zn2Cys6_DnaBD"/>
</dbReference>
<feature type="domain" description="Zn(2)-C6 fungal-type" evidence="6">
    <location>
        <begin position="53"/>
        <end position="84"/>
    </location>
</feature>
<dbReference type="PROSITE" id="PS00463">
    <property type="entry name" value="ZN2_CY6_FUNGAL_1"/>
    <property type="match status" value="1"/>
</dbReference>
<evidence type="ECO:0000256" key="1">
    <source>
        <dbReference type="ARBA" id="ARBA00022723"/>
    </source>
</evidence>
<dbReference type="Pfam" id="PF00172">
    <property type="entry name" value="Zn_clus"/>
    <property type="match status" value="1"/>
</dbReference>
<dbReference type="GO" id="GO:0000981">
    <property type="term" value="F:DNA-binding transcription factor activity, RNA polymerase II-specific"/>
    <property type="evidence" value="ECO:0007669"/>
    <property type="project" value="InterPro"/>
</dbReference>
<keyword evidence="1" id="KW-0479">Metal-binding</keyword>
<evidence type="ECO:0000256" key="2">
    <source>
        <dbReference type="ARBA" id="ARBA00023015"/>
    </source>
</evidence>
<feature type="compositionally biased region" description="Basic and acidic residues" evidence="5">
    <location>
        <begin position="42"/>
        <end position="52"/>
    </location>
</feature>
<organism evidence="7 8">
    <name type="scientific">Fusarium agapanthi</name>
    <dbReference type="NCBI Taxonomy" id="1803897"/>
    <lineage>
        <taxon>Eukaryota</taxon>
        <taxon>Fungi</taxon>
        <taxon>Dikarya</taxon>
        <taxon>Ascomycota</taxon>
        <taxon>Pezizomycotina</taxon>
        <taxon>Sordariomycetes</taxon>
        <taxon>Hypocreomycetidae</taxon>
        <taxon>Hypocreales</taxon>
        <taxon>Nectriaceae</taxon>
        <taxon>Fusarium</taxon>
        <taxon>Fusarium fujikuroi species complex</taxon>
    </lineage>
</organism>
<dbReference type="PANTHER" id="PTHR47424">
    <property type="entry name" value="REGULATORY PROTEIN GAL4"/>
    <property type="match status" value="1"/>
</dbReference>
<feature type="region of interest" description="Disordered" evidence="5">
    <location>
        <begin position="31"/>
        <end position="52"/>
    </location>
</feature>
<dbReference type="Pfam" id="PF04082">
    <property type="entry name" value="Fungal_trans"/>
    <property type="match status" value="1"/>
</dbReference>
<dbReference type="GO" id="GO:0006351">
    <property type="term" value="P:DNA-templated transcription"/>
    <property type="evidence" value="ECO:0007669"/>
    <property type="project" value="InterPro"/>
</dbReference>
<keyword evidence="2" id="KW-0805">Transcription regulation</keyword>
<evidence type="ECO:0000256" key="4">
    <source>
        <dbReference type="ARBA" id="ARBA00023242"/>
    </source>
</evidence>
<dbReference type="CDD" id="cd12148">
    <property type="entry name" value="fungal_TF_MHR"/>
    <property type="match status" value="1"/>
</dbReference>
<evidence type="ECO:0000313" key="8">
    <source>
        <dbReference type="Proteomes" id="UP000737391"/>
    </source>
</evidence>
<comment type="caution">
    <text evidence="7">The sequence shown here is derived from an EMBL/GenBank/DDBJ whole genome shotgun (WGS) entry which is preliminary data.</text>
</comment>
<dbReference type="OrthoDB" id="2283488at2759"/>
<evidence type="ECO:0000256" key="5">
    <source>
        <dbReference type="SAM" id="MobiDB-lite"/>
    </source>
</evidence>
<dbReference type="GO" id="GO:0003677">
    <property type="term" value="F:DNA binding"/>
    <property type="evidence" value="ECO:0007669"/>
    <property type="project" value="InterPro"/>
</dbReference>
<dbReference type="InterPro" id="IPR051127">
    <property type="entry name" value="Fungal_SecMet_Regulators"/>
</dbReference>
<sequence>MTRSKDALQGQAAEVPLPVNLHNLASEPWIQQPSRRRRRRRVTEENRKRAPRACERCKARKSKCIESSPGICQRCEASQLSCRFDRLSPRRSQSPMPAGDATITAVAASSQTGATPQENISIEIHQTESILWLRFLTRLREAFFLGPISGPEEQDMVNLQANITRPSNPSLAEQARLKKIVDSFPPRSIAEFLVHVCIRRGTDVFFYFDQTQLIHEIKQFYTNQTCPLRFDPSFICLALTIFALGSHWTPLERPGHSRIDEHDPGRLFFEQAKVLVTDIIELPGLRSIQVCLILGVYLMPQNAVGSSYVYTGMALRKALAFDLHQDSDDQAMDAREREVRRRLWWSIYSLERPRSVASEIITVPLPTILSDFHDTQKFNNVLLQIAFARLISILDRVADWESTVTNAPRHADTVNLENQLKEWKDSLPEAFDLETIPPQDSRYRAVFHIWLNYYYAWIVMGKMSLITVVRMTLGHHLRDDSEPCNIEEKAEKQSKSCAKASKKLLQLFEDLNQTGYTTRFSFTDFQGCSIATIVTLIAGILDRDPGYERRVRFGLDFLRRMATGNPNAQVGVRFVEALRSISNEAWSKLSRSRQPPT</sequence>
<evidence type="ECO:0000313" key="7">
    <source>
        <dbReference type="EMBL" id="KAF4500490.1"/>
    </source>
</evidence>
<dbReference type="EMBL" id="LUFC02000190">
    <property type="protein sequence ID" value="KAF4500490.1"/>
    <property type="molecule type" value="Genomic_DNA"/>
</dbReference>
<dbReference type="InterPro" id="IPR036864">
    <property type="entry name" value="Zn2-C6_fun-type_DNA-bd_sf"/>
</dbReference>